<dbReference type="CDD" id="cd03134">
    <property type="entry name" value="GATase1_PfpI_like"/>
    <property type="match status" value="1"/>
</dbReference>
<dbReference type="RefSeq" id="WP_143948701.1">
    <property type="nucleotide sequence ID" value="NZ_BAABMB010000006.1"/>
</dbReference>
<organism evidence="3 4">
    <name type="scientific">Verticiella sediminum</name>
    <dbReference type="NCBI Taxonomy" id="1247510"/>
    <lineage>
        <taxon>Bacteria</taxon>
        <taxon>Pseudomonadati</taxon>
        <taxon>Pseudomonadota</taxon>
        <taxon>Betaproteobacteria</taxon>
        <taxon>Burkholderiales</taxon>
        <taxon>Alcaligenaceae</taxon>
        <taxon>Verticiella</taxon>
    </lineage>
</organism>
<dbReference type="Pfam" id="PF01965">
    <property type="entry name" value="DJ-1_PfpI"/>
    <property type="match status" value="1"/>
</dbReference>
<dbReference type="SUPFAM" id="SSF52317">
    <property type="entry name" value="Class I glutamine amidotransferase-like"/>
    <property type="match status" value="1"/>
</dbReference>
<dbReference type="Gene3D" id="3.40.50.880">
    <property type="match status" value="1"/>
</dbReference>
<sequence length="194" mass="20509">MAKPLKGKQIAVLVTDNFEQVELTSPRQALEDAGATVHILSAKTGQVRGMNHDEKADSFKVDATWDDADPAEYAGVVLPGGVFNSDAIRCEPGAQSFVQAIHEQGRPIAVICHGPWLLVSAGLVSGKQMTSFPTLQDDIRNAGGAWVDEEVVMDGNLISSRKPDDLPAFNAKLIEALKRGGALGAEQPAPAAPT</sequence>
<evidence type="ECO:0000259" key="2">
    <source>
        <dbReference type="Pfam" id="PF01965"/>
    </source>
</evidence>
<dbReference type="InterPro" id="IPR029062">
    <property type="entry name" value="Class_I_gatase-like"/>
</dbReference>
<accession>A0A556AMW1</accession>
<feature type="domain" description="DJ-1/PfpI" evidence="2">
    <location>
        <begin position="8"/>
        <end position="175"/>
    </location>
</feature>
<dbReference type="GO" id="GO:0016740">
    <property type="term" value="F:transferase activity"/>
    <property type="evidence" value="ECO:0007669"/>
    <property type="project" value="UniProtKB-KW"/>
</dbReference>
<gene>
    <name evidence="3" type="ORF">FOZ76_13040</name>
</gene>
<name>A0A556AMW1_9BURK</name>
<evidence type="ECO:0000313" key="3">
    <source>
        <dbReference type="EMBL" id="TSH94226.1"/>
    </source>
</evidence>
<dbReference type="InterPro" id="IPR006286">
    <property type="entry name" value="C56_PfpI-like"/>
</dbReference>
<evidence type="ECO:0000313" key="4">
    <source>
        <dbReference type="Proteomes" id="UP000318405"/>
    </source>
</evidence>
<dbReference type="OrthoDB" id="9792284at2"/>
<keyword evidence="4" id="KW-1185">Reference proteome</keyword>
<proteinExistence type="inferred from homology"/>
<dbReference type="PANTHER" id="PTHR42733:SF12">
    <property type="entry name" value="PROTEINASE"/>
    <property type="match status" value="1"/>
</dbReference>
<dbReference type="NCBIfam" id="TIGR01382">
    <property type="entry name" value="PfpI"/>
    <property type="match status" value="1"/>
</dbReference>
<comment type="caution">
    <text evidence="3">The sequence shown here is derived from an EMBL/GenBank/DDBJ whole genome shotgun (WGS) entry which is preliminary data.</text>
</comment>
<keyword evidence="3" id="KW-0808">Transferase</keyword>
<dbReference type="Proteomes" id="UP000318405">
    <property type="component" value="Unassembled WGS sequence"/>
</dbReference>
<dbReference type="PROSITE" id="PS51276">
    <property type="entry name" value="PEPTIDASE_C56_PFPI"/>
    <property type="match status" value="1"/>
</dbReference>
<comment type="similarity">
    <text evidence="1">Belongs to the peptidase C56 family.</text>
</comment>
<dbReference type="InterPro" id="IPR002818">
    <property type="entry name" value="DJ-1/PfpI"/>
</dbReference>
<reference evidence="3 4" key="1">
    <citation type="submission" date="2019-07" db="EMBL/GenBank/DDBJ databases">
        <title>Qingshengfaniella alkalisoli gen. nov., sp. nov., isolated from saline soil.</title>
        <authorList>
            <person name="Xu L."/>
            <person name="Huang X.-X."/>
            <person name="Sun J.-Q."/>
        </authorList>
    </citation>
    <scope>NUCLEOTIDE SEQUENCE [LARGE SCALE GENOMIC DNA]</scope>
    <source>
        <strain evidence="3 4">DSM 27279</strain>
    </source>
</reference>
<dbReference type="AlphaFoldDB" id="A0A556AMW1"/>
<dbReference type="PANTHER" id="PTHR42733">
    <property type="entry name" value="DJ-1 PROTEIN"/>
    <property type="match status" value="1"/>
</dbReference>
<protein>
    <submittedName>
        <fullName evidence="3">Type 1 glutamine amidotransferase</fullName>
    </submittedName>
</protein>
<keyword evidence="3" id="KW-0315">Glutamine amidotransferase</keyword>
<dbReference type="EMBL" id="VLTJ01000025">
    <property type="protein sequence ID" value="TSH94226.1"/>
    <property type="molecule type" value="Genomic_DNA"/>
</dbReference>
<evidence type="ECO:0000256" key="1">
    <source>
        <dbReference type="ARBA" id="ARBA00008542"/>
    </source>
</evidence>